<keyword evidence="2" id="KW-1185">Reference proteome</keyword>
<evidence type="ECO:0000313" key="1">
    <source>
        <dbReference type="EMBL" id="GIX78482.1"/>
    </source>
</evidence>
<organism evidence="1 2">
    <name type="scientific">Caerostris extrusa</name>
    <name type="common">Bark spider</name>
    <name type="synonym">Caerostris bankana</name>
    <dbReference type="NCBI Taxonomy" id="172846"/>
    <lineage>
        <taxon>Eukaryota</taxon>
        <taxon>Metazoa</taxon>
        <taxon>Ecdysozoa</taxon>
        <taxon>Arthropoda</taxon>
        <taxon>Chelicerata</taxon>
        <taxon>Arachnida</taxon>
        <taxon>Araneae</taxon>
        <taxon>Araneomorphae</taxon>
        <taxon>Entelegynae</taxon>
        <taxon>Araneoidea</taxon>
        <taxon>Araneidae</taxon>
        <taxon>Caerostris</taxon>
    </lineage>
</organism>
<evidence type="ECO:0000313" key="2">
    <source>
        <dbReference type="Proteomes" id="UP001054945"/>
    </source>
</evidence>
<proteinExistence type="predicted"/>
<sequence length="81" mass="8930">MLLLQGCEHVARRCCPCGVVYDIADGDAACEKTSPLASSCRETGLLRLLEMLKVNMLPPVGVKSGLRNYKIEDSQERYNVT</sequence>
<protein>
    <submittedName>
        <fullName evidence="1">Uncharacterized protein</fullName>
    </submittedName>
</protein>
<reference evidence="1 2" key="1">
    <citation type="submission" date="2021-06" db="EMBL/GenBank/DDBJ databases">
        <title>Caerostris extrusa draft genome.</title>
        <authorList>
            <person name="Kono N."/>
            <person name="Arakawa K."/>
        </authorList>
    </citation>
    <scope>NUCLEOTIDE SEQUENCE [LARGE SCALE GENOMIC DNA]</scope>
</reference>
<accession>A0AAV4N126</accession>
<dbReference type="EMBL" id="BPLR01020417">
    <property type="protein sequence ID" value="GIX78482.1"/>
    <property type="molecule type" value="Genomic_DNA"/>
</dbReference>
<gene>
    <name evidence="1" type="ORF">CEXT_64311</name>
</gene>
<name>A0AAV4N126_CAEEX</name>
<comment type="caution">
    <text evidence="1">The sequence shown here is derived from an EMBL/GenBank/DDBJ whole genome shotgun (WGS) entry which is preliminary data.</text>
</comment>
<dbReference type="Proteomes" id="UP001054945">
    <property type="component" value="Unassembled WGS sequence"/>
</dbReference>
<dbReference type="AlphaFoldDB" id="A0AAV4N126"/>